<comment type="caution">
    <text evidence="1">The sequence shown here is derived from an EMBL/GenBank/DDBJ whole genome shotgun (WGS) entry which is preliminary data.</text>
</comment>
<reference evidence="1" key="1">
    <citation type="submission" date="2024-03" db="EMBL/GenBank/DDBJ databases">
        <title>Human intestinal bacterial collection.</title>
        <authorList>
            <person name="Pauvert C."/>
            <person name="Hitch T.C.A."/>
            <person name="Clavel T."/>
        </authorList>
    </citation>
    <scope>NUCLEOTIDE SEQUENCE</scope>
    <source>
        <strain evidence="1">CLA-AA-H227</strain>
    </source>
</reference>
<keyword evidence="2" id="KW-1185">Reference proteome</keyword>
<accession>A0ACC6SFL6</accession>
<sequence length="452" mass="50761">MIHNMTEDQITLYVIKALKENKRKEFEAIIDELQPYDIAQIYADLPEKHRTRFLFFLNIDALADLIQELDSEEQIDVLNRLGIEKSGKVLDMMDNDDLASLLEDLSPEKIASLLSGMKKGEAKIVQDIMNYPAETAGRLMTNRFVWIRDYYTVREAVDKLKSFAELAETINYLYVIDQNRRLVGVVSYRDLLIADTQEKIRDIMYERVISVLEDTDQEEVARLIERYDFLAIPVVNAEHVLIGIITVDDIIDVVIREANEDIEKLSASGKSIDFETKSFVAAYRRLPWLVLLLFIGLISGSIISSYEHTLEKVVALAFFMPMISGMTGNTGTQSLAVVVRGLVSNDIDKRVITKLILRELSVGVIIGVTCGVLISVIALVWQGNFILGLVVGSSLLLTLIIGTLAGTIIPIILYRLNIDPAIASGPLITTLNDIFSLVTYFGIATMFIEYLL</sequence>
<organism evidence="1 2">
    <name type="scientific">Robertmurraya yapensis</name>
    <name type="common">ex Hitch et al 2024</name>
    <dbReference type="NCBI Taxonomy" id="3133160"/>
    <lineage>
        <taxon>Bacteria</taxon>
        <taxon>Bacillati</taxon>
        <taxon>Bacillota</taxon>
        <taxon>Bacilli</taxon>
        <taxon>Bacillales</taxon>
        <taxon>Bacillaceae</taxon>
        <taxon>Robertmurraya</taxon>
    </lineage>
</organism>
<name>A0ACC6SFL6_9BACI</name>
<evidence type="ECO:0000313" key="1">
    <source>
        <dbReference type="EMBL" id="MEQ2528681.1"/>
    </source>
</evidence>
<evidence type="ECO:0000313" key="2">
    <source>
        <dbReference type="Proteomes" id="UP001439875"/>
    </source>
</evidence>
<protein>
    <submittedName>
        <fullName evidence="1">Magnesium transporter</fullName>
    </submittedName>
</protein>
<dbReference type="Proteomes" id="UP001439875">
    <property type="component" value="Unassembled WGS sequence"/>
</dbReference>
<dbReference type="EMBL" id="JBBMEW010000021">
    <property type="protein sequence ID" value="MEQ2528681.1"/>
    <property type="molecule type" value="Genomic_DNA"/>
</dbReference>
<gene>
    <name evidence="1" type="primary">mgtE</name>
    <name evidence="1" type="ORF">WMO40_18510</name>
</gene>
<proteinExistence type="predicted"/>